<name>A0A397UFF1_9GLOM</name>
<dbReference type="EMBL" id="QKWP01001445">
    <property type="protein sequence ID" value="RIB08904.1"/>
    <property type="molecule type" value="Genomic_DNA"/>
</dbReference>
<feature type="compositionally biased region" description="Polar residues" evidence="1">
    <location>
        <begin position="209"/>
        <end position="220"/>
    </location>
</feature>
<feature type="transmembrane region" description="Helical" evidence="2">
    <location>
        <begin position="141"/>
        <end position="162"/>
    </location>
</feature>
<keyword evidence="2" id="KW-0812">Transmembrane</keyword>
<dbReference type="AlphaFoldDB" id="A0A397UFF1"/>
<dbReference type="OrthoDB" id="2432106at2759"/>
<feature type="compositionally biased region" description="Low complexity" evidence="1">
    <location>
        <begin position="107"/>
        <end position="117"/>
    </location>
</feature>
<feature type="region of interest" description="Disordered" evidence="1">
    <location>
        <begin position="209"/>
        <end position="229"/>
    </location>
</feature>
<feature type="region of interest" description="Disordered" evidence="1">
    <location>
        <begin position="98"/>
        <end position="134"/>
    </location>
</feature>
<feature type="region of interest" description="Disordered" evidence="1">
    <location>
        <begin position="168"/>
        <end position="194"/>
    </location>
</feature>
<gene>
    <name evidence="3" type="ORF">C2G38_2210368</name>
</gene>
<proteinExistence type="predicted"/>
<accession>A0A397UFF1</accession>
<evidence type="ECO:0000256" key="1">
    <source>
        <dbReference type="SAM" id="MobiDB-lite"/>
    </source>
</evidence>
<evidence type="ECO:0000256" key="2">
    <source>
        <dbReference type="SAM" id="Phobius"/>
    </source>
</evidence>
<dbReference type="Proteomes" id="UP000266673">
    <property type="component" value="Unassembled WGS sequence"/>
</dbReference>
<keyword evidence="2" id="KW-0472">Membrane</keyword>
<sequence length="284" mass="32002">MLNTFTKNFFDLLPHEFWALEIFIACAIFNDICADKRNVYFALCTELKKLERSPQTFWASFTNEKFDINKLSMMMNDIEFSKVLGDIINGHLEDGAESTKKRKLEESNTNSGTSTTPSKKRNKGMPPESEMDSDISQNGTLIIFTSGIILIIFIPFCIYSIIPSENKKLEDSDADSNASSASSRRRNDIQEETGLDIKKRAVELSFGQQNQECSQSNNPTELRISPALPRNSTSPPVLKAYAYLVHVAKDVLESSHPNIIPNLIRRIVLEKEQSSPKRSIPACK</sequence>
<organism evidence="3 4">
    <name type="scientific">Gigaspora rosea</name>
    <dbReference type="NCBI Taxonomy" id="44941"/>
    <lineage>
        <taxon>Eukaryota</taxon>
        <taxon>Fungi</taxon>
        <taxon>Fungi incertae sedis</taxon>
        <taxon>Mucoromycota</taxon>
        <taxon>Glomeromycotina</taxon>
        <taxon>Glomeromycetes</taxon>
        <taxon>Diversisporales</taxon>
        <taxon>Gigasporaceae</taxon>
        <taxon>Gigaspora</taxon>
    </lineage>
</organism>
<evidence type="ECO:0000313" key="3">
    <source>
        <dbReference type="EMBL" id="RIB08904.1"/>
    </source>
</evidence>
<reference evidence="3 4" key="1">
    <citation type="submission" date="2018-06" db="EMBL/GenBank/DDBJ databases">
        <title>Comparative genomics reveals the genomic features of Rhizophagus irregularis, R. cerebriforme, R. diaphanum and Gigaspora rosea, and their symbiotic lifestyle signature.</title>
        <authorList>
            <person name="Morin E."/>
            <person name="San Clemente H."/>
            <person name="Chen E.C.H."/>
            <person name="De La Providencia I."/>
            <person name="Hainaut M."/>
            <person name="Kuo A."/>
            <person name="Kohler A."/>
            <person name="Murat C."/>
            <person name="Tang N."/>
            <person name="Roy S."/>
            <person name="Loubradou J."/>
            <person name="Henrissat B."/>
            <person name="Grigoriev I.V."/>
            <person name="Corradi N."/>
            <person name="Roux C."/>
            <person name="Martin F.M."/>
        </authorList>
    </citation>
    <scope>NUCLEOTIDE SEQUENCE [LARGE SCALE GENOMIC DNA]</scope>
    <source>
        <strain evidence="3 4">DAOM 194757</strain>
    </source>
</reference>
<keyword evidence="2" id="KW-1133">Transmembrane helix</keyword>
<keyword evidence="4" id="KW-1185">Reference proteome</keyword>
<protein>
    <submittedName>
        <fullName evidence="3">Uncharacterized protein</fullName>
    </submittedName>
</protein>
<comment type="caution">
    <text evidence="3">The sequence shown here is derived from an EMBL/GenBank/DDBJ whole genome shotgun (WGS) entry which is preliminary data.</text>
</comment>
<feature type="compositionally biased region" description="Basic and acidic residues" evidence="1">
    <location>
        <begin position="185"/>
        <end position="194"/>
    </location>
</feature>
<evidence type="ECO:0000313" key="4">
    <source>
        <dbReference type="Proteomes" id="UP000266673"/>
    </source>
</evidence>